<accession>A0A1G7CIQ3</accession>
<gene>
    <name evidence="1" type="ORF">SAMN05216337_102510</name>
</gene>
<dbReference type="RefSeq" id="WP_092085652.1">
    <property type="nucleotide sequence ID" value="NZ_FMZW01000025.1"/>
</dbReference>
<organism evidence="1 2">
    <name type="scientific">Bradyrhizobium brasilense</name>
    <dbReference type="NCBI Taxonomy" id="1419277"/>
    <lineage>
        <taxon>Bacteria</taxon>
        <taxon>Pseudomonadati</taxon>
        <taxon>Pseudomonadota</taxon>
        <taxon>Alphaproteobacteria</taxon>
        <taxon>Hyphomicrobiales</taxon>
        <taxon>Nitrobacteraceae</taxon>
        <taxon>Bradyrhizobium</taxon>
    </lineage>
</organism>
<dbReference type="Proteomes" id="UP000199245">
    <property type="component" value="Unassembled WGS sequence"/>
</dbReference>
<protein>
    <submittedName>
        <fullName evidence="1">Uncharacterized protein</fullName>
    </submittedName>
</protein>
<sequence length="91" mass="10429">MTLLHYHDARPHGSAGAMPLMLRRTVRRIGLAFRTVHRAIAAAKIHRLRNELLLHRGHEDWARTNLNVGMLGGDAERYPRAPVVLGEKWDY</sequence>
<dbReference type="AlphaFoldDB" id="A0A1G7CIQ3"/>
<evidence type="ECO:0000313" key="1">
    <source>
        <dbReference type="EMBL" id="SDE38610.1"/>
    </source>
</evidence>
<reference evidence="1 2" key="1">
    <citation type="submission" date="2016-10" db="EMBL/GenBank/DDBJ databases">
        <authorList>
            <person name="de Groot N.N."/>
        </authorList>
    </citation>
    <scope>NUCLEOTIDE SEQUENCE [LARGE SCALE GENOMIC DNA]</scope>
    <source>
        <strain evidence="1 2">R5</strain>
    </source>
</reference>
<name>A0A1G7CIQ3_9BRAD</name>
<evidence type="ECO:0000313" key="2">
    <source>
        <dbReference type="Proteomes" id="UP000199245"/>
    </source>
</evidence>
<dbReference type="EMBL" id="FMZW01000025">
    <property type="protein sequence ID" value="SDE38610.1"/>
    <property type="molecule type" value="Genomic_DNA"/>
</dbReference>
<proteinExistence type="predicted"/>